<dbReference type="Pfam" id="PF01969">
    <property type="entry name" value="Ni_insertion"/>
    <property type="match status" value="1"/>
</dbReference>
<dbReference type="EMBL" id="LRPM01000005">
    <property type="protein sequence ID" value="KWZ79169.1"/>
    <property type="molecule type" value="Genomic_DNA"/>
</dbReference>
<dbReference type="Proteomes" id="UP000070383">
    <property type="component" value="Unassembled WGS sequence"/>
</dbReference>
<organism evidence="2 3">
    <name type="scientific">Anaerococcus tetradius</name>
    <dbReference type="NCBI Taxonomy" id="33036"/>
    <lineage>
        <taxon>Bacteria</taxon>
        <taxon>Bacillati</taxon>
        <taxon>Bacillota</taxon>
        <taxon>Tissierellia</taxon>
        <taxon>Tissierellales</taxon>
        <taxon>Peptoniphilaceae</taxon>
        <taxon>Anaerococcus</taxon>
    </lineage>
</organism>
<dbReference type="AlphaFoldDB" id="A0A133KHW8"/>
<protein>
    <recommendedName>
        <fullName evidence="4">TIGR00299 family protein</fullName>
    </recommendedName>
</protein>
<proteinExistence type="predicted"/>
<evidence type="ECO:0000256" key="1">
    <source>
        <dbReference type="ARBA" id="ARBA00022596"/>
    </source>
</evidence>
<evidence type="ECO:0000313" key="2">
    <source>
        <dbReference type="EMBL" id="KWZ79169.1"/>
    </source>
</evidence>
<comment type="caution">
    <text evidence="2">The sequence shown here is derived from an EMBL/GenBank/DDBJ whole genome shotgun (WGS) entry which is preliminary data.</text>
</comment>
<dbReference type="STRING" id="33036.HMPREF3200_00227"/>
<reference evidence="3" key="1">
    <citation type="submission" date="2016-01" db="EMBL/GenBank/DDBJ databases">
        <authorList>
            <person name="Mitreva M."/>
            <person name="Pepin K.H."/>
            <person name="Mihindukulasuriya K.A."/>
            <person name="Fulton R."/>
            <person name="Fronick C."/>
            <person name="O'Laughlin M."/>
            <person name="Miner T."/>
            <person name="Herter B."/>
            <person name="Rosa B.A."/>
            <person name="Cordes M."/>
            <person name="Tomlinson C."/>
            <person name="Wollam A."/>
            <person name="Palsikar V.B."/>
            <person name="Mardis E.R."/>
            <person name="Wilson R.K."/>
        </authorList>
    </citation>
    <scope>NUCLEOTIDE SEQUENCE [LARGE SCALE GENOMIC DNA]</scope>
    <source>
        <strain evidence="3">MJR8151</strain>
    </source>
</reference>
<sequence>MGEAMKIARDCFYTPIYMKKNRPAYKLSILCDKENIEKVEDLIFSNTTSIGIRKIEVERSTLEREIIKIDHEGLEISYKKVFHKDKTYVYPEYESALSLAKTKKLSIKEAFEKMKMIYGEYYEKI</sequence>
<dbReference type="PATRIC" id="fig|33036.3.peg.230"/>
<evidence type="ECO:0000313" key="3">
    <source>
        <dbReference type="Proteomes" id="UP000070383"/>
    </source>
</evidence>
<accession>A0A133KHW8</accession>
<dbReference type="InterPro" id="IPR002822">
    <property type="entry name" value="Ni_insertion"/>
</dbReference>
<keyword evidence="3" id="KW-1185">Reference proteome</keyword>
<keyword evidence="1" id="KW-0533">Nickel</keyword>
<name>A0A133KHW8_9FIRM</name>
<gene>
    <name evidence="2" type="ORF">HMPREF3200_00227</name>
</gene>
<evidence type="ECO:0008006" key="4">
    <source>
        <dbReference type="Google" id="ProtNLM"/>
    </source>
</evidence>
<dbReference type="Gene3D" id="3.30.70.1380">
    <property type="entry name" value="Transcriptional regulatory protein pf0864 domain like"/>
    <property type="match status" value="1"/>
</dbReference>
<dbReference type="PANTHER" id="PTHR36566:SF1">
    <property type="entry name" value="PYRIDINIUM-3,5-BISTHIOCARBOXYLIC ACID MONONUCLEOTIDE NICKEL INSERTION PROTEIN"/>
    <property type="match status" value="1"/>
</dbReference>
<dbReference type="PANTHER" id="PTHR36566">
    <property type="entry name" value="NICKEL INSERTION PROTEIN-RELATED"/>
    <property type="match status" value="1"/>
</dbReference>
<dbReference type="RefSeq" id="WP_004836588.1">
    <property type="nucleotide sequence ID" value="NZ_CAMPUE010000003.1"/>
</dbReference>